<protein>
    <submittedName>
        <fullName evidence="1">Uncharacterized protein</fullName>
    </submittedName>
</protein>
<dbReference type="OrthoDB" id="4440408at2759"/>
<feature type="non-terminal residue" evidence="1">
    <location>
        <position position="1"/>
    </location>
</feature>
<dbReference type="Proteomes" id="UP000184063">
    <property type="component" value="Unassembled WGS sequence"/>
</dbReference>
<gene>
    <name evidence="1" type="ORF">ASPFODRAFT_703981</name>
</gene>
<evidence type="ECO:0000313" key="1">
    <source>
        <dbReference type="EMBL" id="OJZ80830.1"/>
    </source>
</evidence>
<sequence>LRLLRRSLARRAEPVLIKIENHHEHTGRWKTAQRMRYKQVTWQLLDSTKTCEAVLFLLENDMRHREILQREAFLKAECQRITKTQLS</sequence>
<dbReference type="VEuPathDB" id="FungiDB:ASPFODRAFT_703981"/>
<name>A0A1M3T249_ASPLC</name>
<organism evidence="1 2">
    <name type="scientific">Aspergillus luchuensis (strain CBS 106.47)</name>
    <dbReference type="NCBI Taxonomy" id="1137211"/>
    <lineage>
        <taxon>Eukaryota</taxon>
        <taxon>Fungi</taxon>
        <taxon>Dikarya</taxon>
        <taxon>Ascomycota</taxon>
        <taxon>Pezizomycotina</taxon>
        <taxon>Eurotiomycetes</taxon>
        <taxon>Eurotiomycetidae</taxon>
        <taxon>Eurotiales</taxon>
        <taxon>Aspergillaceae</taxon>
        <taxon>Aspergillus</taxon>
        <taxon>Aspergillus subgen. Circumdati</taxon>
    </lineage>
</organism>
<proteinExistence type="predicted"/>
<evidence type="ECO:0000313" key="2">
    <source>
        <dbReference type="Proteomes" id="UP000184063"/>
    </source>
</evidence>
<accession>A0A1M3T249</accession>
<reference evidence="2" key="1">
    <citation type="journal article" date="2017" name="Genome Biol.">
        <title>Comparative genomics reveals high biological diversity and specific adaptations in the industrially and medically important fungal genus Aspergillus.</title>
        <authorList>
            <person name="de Vries R.P."/>
            <person name="Riley R."/>
            <person name="Wiebenga A."/>
            <person name="Aguilar-Osorio G."/>
            <person name="Amillis S."/>
            <person name="Uchima C.A."/>
            <person name="Anderluh G."/>
            <person name="Asadollahi M."/>
            <person name="Askin M."/>
            <person name="Barry K."/>
            <person name="Battaglia E."/>
            <person name="Bayram O."/>
            <person name="Benocci T."/>
            <person name="Braus-Stromeyer S.A."/>
            <person name="Caldana C."/>
            <person name="Canovas D."/>
            <person name="Cerqueira G.C."/>
            <person name="Chen F."/>
            <person name="Chen W."/>
            <person name="Choi C."/>
            <person name="Clum A."/>
            <person name="Dos Santos R.A."/>
            <person name="Damasio A.R."/>
            <person name="Diallinas G."/>
            <person name="Emri T."/>
            <person name="Fekete E."/>
            <person name="Flipphi M."/>
            <person name="Freyberg S."/>
            <person name="Gallo A."/>
            <person name="Gournas C."/>
            <person name="Habgood R."/>
            <person name="Hainaut M."/>
            <person name="Harispe M.L."/>
            <person name="Henrissat B."/>
            <person name="Hilden K.S."/>
            <person name="Hope R."/>
            <person name="Hossain A."/>
            <person name="Karabika E."/>
            <person name="Karaffa L."/>
            <person name="Karanyi Z."/>
            <person name="Krasevec N."/>
            <person name="Kuo A."/>
            <person name="Kusch H."/>
            <person name="LaButti K."/>
            <person name="Lagendijk E.L."/>
            <person name="Lapidus A."/>
            <person name="Levasseur A."/>
            <person name="Lindquist E."/>
            <person name="Lipzen A."/>
            <person name="Logrieco A.F."/>
            <person name="MacCabe A."/>
            <person name="Maekelae M.R."/>
            <person name="Malavazi I."/>
            <person name="Melin P."/>
            <person name="Meyer V."/>
            <person name="Mielnichuk N."/>
            <person name="Miskei M."/>
            <person name="Molnar A.P."/>
            <person name="Mule G."/>
            <person name="Ngan C.Y."/>
            <person name="Orejas M."/>
            <person name="Orosz E."/>
            <person name="Ouedraogo J.P."/>
            <person name="Overkamp K.M."/>
            <person name="Park H.-S."/>
            <person name="Perrone G."/>
            <person name="Piumi F."/>
            <person name="Punt P.J."/>
            <person name="Ram A.F."/>
            <person name="Ramon A."/>
            <person name="Rauscher S."/>
            <person name="Record E."/>
            <person name="Riano-Pachon D.M."/>
            <person name="Robert V."/>
            <person name="Roehrig J."/>
            <person name="Ruller R."/>
            <person name="Salamov A."/>
            <person name="Salih N.S."/>
            <person name="Samson R.A."/>
            <person name="Sandor E."/>
            <person name="Sanguinetti M."/>
            <person name="Schuetze T."/>
            <person name="Sepcic K."/>
            <person name="Shelest E."/>
            <person name="Sherlock G."/>
            <person name="Sophianopoulou V."/>
            <person name="Squina F.M."/>
            <person name="Sun H."/>
            <person name="Susca A."/>
            <person name="Todd R.B."/>
            <person name="Tsang A."/>
            <person name="Unkles S.E."/>
            <person name="van de Wiele N."/>
            <person name="van Rossen-Uffink D."/>
            <person name="Oliveira J.V."/>
            <person name="Vesth T.C."/>
            <person name="Visser J."/>
            <person name="Yu J.-H."/>
            <person name="Zhou M."/>
            <person name="Andersen M.R."/>
            <person name="Archer D.B."/>
            <person name="Baker S.E."/>
            <person name="Benoit I."/>
            <person name="Brakhage A.A."/>
            <person name="Braus G.H."/>
            <person name="Fischer R."/>
            <person name="Frisvad J.C."/>
            <person name="Goldman G.H."/>
            <person name="Houbraken J."/>
            <person name="Oakley B."/>
            <person name="Pocsi I."/>
            <person name="Scazzocchio C."/>
            <person name="Seiboth B."/>
            <person name="vanKuyk P.A."/>
            <person name="Wortman J."/>
            <person name="Dyer P.S."/>
            <person name="Grigoriev I.V."/>
        </authorList>
    </citation>
    <scope>NUCLEOTIDE SEQUENCE [LARGE SCALE GENOMIC DNA]</scope>
    <source>
        <strain evidence="2">CBS 106.47</strain>
    </source>
</reference>
<dbReference type="AlphaFoldDB" id="A0A1M3T249"/>
<dbReference type="EMBL" id="KV878252">
    <property type="protein sequence ID" value="OJZ80830.1"/>
    <property type="molecule type" value="Genomic_DNA"/>
</dbReference>